<dbReference type="PANTHER" id="PTHR23531:SF2">
    <property type="entry name" value="PERMEASE"/>
    <property type="match status" value="1"/>
</dbReference>
<evidence type="ECO:0000256" key="2">
    <source>
        <dbReference type="ARBA" id="ARBA00022448"/>
    </source>
</evidence>
<dbReference type="GO" id="GO:0022857">
    <property type="term" value="F:transmembrane transporter activity"/>
    <property type="evidence" value="ECO:0007669"/>
    <property type="project" value="InterPro"/>
</dbReference>
<dbReference type="PANTHER" id="PTHR23531">
    <property type="entry name" value="QUINOLENE RESISTANCE PROTEIN NORA"/>
    <property type="match status" value="1"/>
</dbReference>
<sequence length="391" mass="41708">MQEEKLFRKDFVFIIIINFLVFLNHLAILATFPFYIEALGGSEAVAGMAVALFCVVSVVCRPFIGWMLDNGKRKMILAVGLLGMLLMPLGYLFLHTLVLAFVCRMVHGAALAFSNTSTATIATDSVPRSRFAEGMGIFGLATALATAVAPAIGLALMEKCGFSVLFLFGSLSIALALVLFFLLKAPNIAVEKKPLSLKGLFDKNAVPASLTAVVFMFTYGALENFAAKFAAEKGLPSGGLFFVIMAVTVLIMRMTAGKVTDRHGEGIFAYSCNIAMFAAFLLLGLFPNTVTYLLAAVLSGFGFGGLEPALQSMAVAIAPPEKRGSANSTFLCAYDIGIGIGGAIAGGLISSFGYETMFTGMSVFNLLSIVIYVLIGRNHPSSFSYRKRMAR</sequence>
<evidence type="ECO:0000256" key="3">
    <source>
        <dbReference type="ARBA" id="ARBA00022692"/>
    </source>
</evidence>
<dbReference type="GO" id="GO:0005886">
    <property type="term" value="C:plasma membrane"/>
    <property type="evidence" value="ECO:0007669"/>
    <property type="project" value="UniProtKB-SubCell"/>
</dbReference>
<feature type="transmembrane region" description="Helical" evidence="6">
    <location>
        <begin position="76"/>
        <end position="93"/>
    </location>
</feature>
<feature type="transmembrane region" description="Helical" evidence="6">
    <location>
        <begin position="267"/>
        <end position="286"/>
    </location>
</feature>
<dbReference type="SUPFAM" id="SSF103473">
    <property type="entry name" value="MFS general substrate transporter"/>
    <property type="match status" value="1"/>
</dbReference>
<keyword evidence="9" id="KW-1185">Reference proteome</keyword>
<dbReference type="InterPro" id="IPR011701">
    <property type="entry name" value="MFS"/>
</dbReference>
<evidence type="ECO:0000259" key="7">
    <source>
        <dbReference type="PROSITE" id="PS50850"/>
    </source>
</evidence>
<feature type="transmembrane region" description="Helical" evidence="6">
    <location>
        <begin position="162"/>
        <end position="183"/>
    </location>
</feature>
<evidence type="ECO:0000256" key="1">
    <source>
        <dbReference type="ARBA" id="ARBA00004651"/>
    </source>
</evidence>
<dbReference type="InterPro" id="IPR036259">
    <property type="entry name" value="MFS_trans_sf"/>
</dbReference>
<keyword evidence="2" id="KW-0813">Transport</keyword>
<keyword evidence="3 6" id="KW-0812">Transmembrane</keyword>
<dbReference type="Proteomes" id="UP000287361">
    <property type="component" value="Unassembled WGS sequence"/>
</dbReference>
<feature type="transmembrane region" description="Helical" evidence="6">
    <location>
        <begin position="330"/>
        <end position="350"/>
    </location>
</feature>
<dbReference type="Pfam" id="PF07690">
    <property type="entry name" value="MFS_1"/>
    <property type="match status" value="1"/>
</dbReference>
<dbReference type="OrthoDB" id="9814001at2"/>
<feature type="transmembrane region" description="Helical" evidence="6">
    <location>
        <begin position="44"/>
        <end position="64"/>
    </location>
</feature>
<keyword evidence="4 6" id="KW-1133">Transmembrane helix</keyword>
<dbReference type="AlphaFoldDB" id="A0A401LD34"/>
<evidence type="ECO:0000256" key="4">
    <source>
        <dbReference type="ARBA" id="ARBA00022989"/>
    </source>
</evidence>
<evidence type="ECO:0000313" key="9">
    <source>
        <dbReference type="Proteomes" id="UP000287361"/>
    </source>
</evidence>
<protein>
    <submittedName>
        <fullName evidence="8">MFS transporter</fullName>
    </submittedName>
</protein>
<dbReference type="PROSITE" id="PS50850">
    <property type="entry name" value="MFS"/>
    <property type="match status" value="1"/>
</dbReference>
<feature type="transmembrane region" description="Helical" evidence="6">
    <location>
        <begin position="12"/>
        <end position="32"/>
    </location>
</feature>
<dbReference type="InterPro" id="IPR020846">
    <property type="entry name" value="MFS_dom"/>
</dbReference>
<feature type="transmembrane region" description="Helical" evidence="6">
    <location>
        <begin position="234"/>
        <end position="255"/>
    </location>
</feature>
<dbReference type="InterPro" id="IPR052714">
    <property type="entry name" value="MFS_Exporter"/>
</dbReference>
<reference evidence="8 9" key="1">
    <citation type="submission" date="2018-10" db="EMBL/GenBank/DDBJ databases">
        <title>Draft Genome Sequence of Anaerotignum sp. KCTC 15736.</title>
        <authorList>
            <person name="Choi S.H."/>
            <person name="Kim J.S."/>
            <person name="Kang S.W."/>
            <person name="Lee J.S."/>
            <person name="Park S.H."/>
        </authorList>
    </citation>
    <scope>NUCLEOTIDE SEQUENCE [LARGE SCALE GENOMIC DNA]</scope>
    <source>
        <strain evidence="8 9">KCTC 15736</strain>
    </source>
</reference>
<name>A0A401LD34_9FIRM</name>
<comment type="subcellular location">
    <subcellularLocation>
        <location evidence="1">Cell membrane</location>
        <topology evidence="1">Multi-pass membrane protein</topology>
    </subcellularLocation>
</comment>
<evidence type="ECO:0000256" key="6">
    <source>
        <dbReference type="SAM" id="Phobius"/>
    </source>
</evidence>
<dbReference type="EMBL" id="BHVZ01000001">
    <property type="protein sequence ID" value="GCB29428.1"/>
    <property type="molecule type" value="Genomic_DNA"/>
</dbReference>
<accession>A0A401LD34</accession>
<feature type="transmembrane region" description="Helical" evidence="6">
    <location>
        <begin position="134"/>
        <end position="156"/>
    </location>
</feature>
<gene>
    <name evidence="8" type="ORF">KGMB03357_10890</name>
</gene>
<feature type="transmembrane region" description="Helical" evidence="6">
    <location>
        <begin position="356"/>
        <end position="375"/>
    </location>
</feature>
<keyword evidence="5 6" id="KW-0472">Membrane</keyword>
<feature type="domain" description="Major facilitator superfamily (MFS) profile" evidence="7">
    <location>
        <begin position="10"/>
        <end position="380"/>
    </location>
</feature>
<dbReference type="Gene3D" id="1.20.1250.20">
    <property type="entry name" value="MFS general substrate transporter like domains"/>
    <property type="match status" value="1"/>
</dbReference>
<comment type="caution">
    <text evidence="8">The sequence shown here is derived from an EMBL/GenBank/DDBJ whole genome shotgun (WGS) entry which is preliminary data.</text>
</comment>
<organism evidence="8 9">
    <name type="scientific">Anaerotignum faecicola</name>
    <dbReference type="NCBI Taxonomy" id="2358141"/>
    <lineage>
        <taxon>Bacteria</taxon>
        <taxon>Bacillati</taxon>
        <taxon>Bacillota</taxon>
        <taxon>Clostridia</taxon>
        <taxon>Lachnospirales</taxon>
        <taxon>Anaerotignaceae</taxon>
        <taxon>Anaerotignum</taxon>
    </lineage>
</organism>
<evidence type="ECO:0000256" key="5">
    <source>
        <dbReference type="ARBA" id="ARBA00023136"/>
    </source>
</evidence>
<feature type="transmembrane region" description="Helical" evidence="6">
    <location>
        <begin position="204"/>
        <end position="222"/>
    </location>
</feature>
<proteinExistence type="predicted"/>
<dbReference type="CDD" id="cd17489">
    <property type="entry name" value="MFS_YfcJ_like"/>
    <property type="match status" value="1"/>
</dbReference>
<evidence type="ECO:0000313" key="8">
    <source>
        <dbReference type="EMBL" id="GCB29428.1"/>
    </source>
</evidence>